<protein>
    <submittedName>
        <fullName evidence="2">Isochorismate synthase</fullName>
    </submittedName>
</protein>
<dbReference type="EMBL" id="VHIQ01000006">
    <property type="protein sequence ID" value="TPV32385.1"/>
    <property type="molecule type" value="Genomic_DNA"/>
</dbReference>
<proteinExistence type="predicted"/>
<dbReference type="InterPro" id="IPR015890">
    <property type="entry name" value="Chorismate_C"/>
</dbReference>
<dbReference type="SUPFAM" id="SSF56322">
    <property type="entry name" value="ADC synthase"/>
    <property type="match status" value="1"/>
</dbReference>
<dbReference type="InterPro" id="IPR005801">
    <property type="entry name" value="ADC_synthase"/>
</dbReference>
<dbReference type="PANTHER" id="PTHR42839">
    <property type="entry name" value="ISOCHORISMATE SYNTHASE ENTC"/>
    <property type="match status" value="1"/>
</dbReference>
<gene>
    <name evidence="2" type="ORF">FJ651_12535</name>
</gene>
<dbReference type="Pfam" id="PF00425">
    <property type="entry name" value="Chorismate_bind"/>
    <property type="match status" value="2"/>
</dbReference>
<feature type="domain" description="Chorismate-utilising enzyme C-terminal" evidence="1">
    <location>
        <begin position="95"/>
        <end position="298"/>
    </location>
</feature>
<keyword evidence="3" id="KW-1185">Reference proteome</keyword>
<evidence type="ECO:0000259" key="1">
    <source>
        <dbReference type="Pfam" id="PF00425"/>
    </source>
</evidence>
<reference evidence="2 3" key="1">
    <citation type="submission" date="2019-06" db="EMBL/GenBank/DDBJ databases">
        <title>Flavobacteriaceae Paucihalobacterium erythroidium CWB-1, complete genome.</title>
        <authorList>
            <person name="Wu S."/>
        </authorList>
    </citation>
    <scope>NUCLEOTIDE SEQUENCE [LARGE SCALE GENOMIC DNA]</scope>
    <source>
        <strain evidence="2 3">CWB-1</strain>
    </source>
</reference>
<comment type="caution">
    <text evidence="2">The sequence shown here is derived from an EMBL/GenBank/DDBJ whole genome shotgun (WGS) entry which is preliminary data.</text>
</comment>
<dbReference type="Proteomes" id="UP000317332">
    <property type="component" value="Unassembled WGS sequence"/>
</dbReference>
<dbReference type="Gene3D" id="3.60.120.10">
    <property type="entry name" value="Anthranilate synthase"/>
    <property type="match status" value="1"/>
</dbReference>
<dbReference type="AlphaFoldDB" id="A0A506PG51"/>
<name>A0A506PG51_9FLAO</name>
<evidence type="ECO:0000313" key="3">
    <source>
        <dbReference type="Proteomes" id="UP000317332"/>
    </source>
</evidence>
<dbReference type="OrthoDB" id="9806579at2"/>
<dbReference type="PANTHER" id="PTHR42839:SF2">
    <property type="entry name" value="ISOCHORISMATE SYNTHASE ENTC"/>
    <property type="match status" value="1"/>
</dbReference>
<sequence>MLNDLLKHYQKKLPFVAFKVPNANKLKSYRQEDDHIYHPETYTENGFVFAPFSETDTLKTILFPSARCKIETLELSALDITSAASKPISAESLPKSYSSLIETALDIISIGALKKVVLSKPFIFNAENLQPLSIFEKMLLTYPSAFVYCWYHPKVGTWIGATPETLLNIQGNKLSTMSLAGTQKYDGETNITWQEKELDEQDIVTQYIIEKLVDSGINIDSIISAEIDTIRAGNLWHLQTKIEAVLELHKFNLKNLLSNLHPTPAICGKPKDLALDFINTHEDYNREYYTGFLGEMNAIKVRERNKRVSNVENTAYKNVTKSTQLFVNLRCMQLKDEEAIIYVGGGITKDSDPEKEWQELLAKLQTVKSVL</sequence>
<organism evidence="2 3">
    <name type="scientific">Paucihalobacter ruber</name>
    <dbReference type="NCBI Taxonomy" id="2567861"/>
    <lineage>
        <taxon>Bacteria</taxon>
        <taxon>Pseudomonadati</taxon>
        <taxon>Bacteroidota</taxon>
        <taxon>Flavobacteriia</taxon>
        <taxon>Flavobacteriales</taxon>
        <taxon>Flavobacteriaceae</taxon>
        <taxon>Paucihalobacter</taxon>
    </lineage>
</organism>
<dbReference type="RefSeq" id="WP_140990880.1">
    <property type="nucleotide sequence ID" value="NZ_VHIQ01000006.1"/>
</dbReference>
<feature type="domain" description="Chorismate-utilising enzyme C-terminal" evidence="1">
    <location>
        <begin position="314"/>
        <end position="363"/>
    </location>
</feature>
<evidence type="ECO:0000313" key="2">
    <source>
        <dbReference type="EMBL" id="TPV32385.1"/>
    </source>
</evidence>
<accession>A0A506PG51</accession>